<dbReference type="Pfam" id="PF00391">
    <property type="entry name" value="PEP-utilizers"/>
    <property type="match status" value="1"/>
</dbReference>
<dbReference type="Pfam" id="PF02896">
    <property type="entry name" value="PEP-utilizers_C"/>
    <property type="match status" value="1"/>
</dbReference>
<dbReference type="PROSITE" id="PS00742">
    <property type="entry name" value="PEP_ENZYMES_2"/>
    <property type="match status" value="1"/>
</dbReference>
<evidence type="ECO:0000256" key="7">
    <source>
        <dbReference type="ARBA" id="ARBA00016544"/>
    </source>
</evidence>
<comment type="subcellular location">
    <subcellularLocation>
        <location evidence="4 17">Cytoplasm</location>
    </subcellularLocation>
</comment>
<organism evidence="24 25">
    <name type="scientific">Candidatus Avoscillospira avistercoris</name>
    <dbReference type="NCBI Taxonomy" id="2840707"/>
    <lineage>
        <taxon>Bacteria</taxon>
        <taxon>Bacillati</taxon>
        <taxon>Bacillota</taxon>
        <taxon>Clostridia</taxon>
        <taxon>Eubacteriales</taxon>
        <taxon>Oscillospiraceae</taxon>
        <taxon>Oscillospiraceae incertae sedis</taxon>
        <taxon>Candidatus Avoscillospira</taxon>
    </lineage>
</organism>
<evidence type="ECO:0000256" key="11">
    <source>
        <dbReference type="ARBA" id="ARBA00022679"/>
    </source>
</evidence>
<evidence type="ECO:0000256" key="2">
    <source>
        <dbReference type="ARBA" id="ARBA00001946"/>
    </source>
</evidence>
<keyword evidence="10 17" id="KW-0762">Sugar transport</keyword>
<dbReference type="Gene3D" id="3.50.30.10">
    <property type="entry name" value="Phosphohistidine domain"/>
    <property type="match status" value="1"/>
</dbReference>
<dbReference type="SUPFAM" id="SSF51621">
    <property type="entry name" value="Phosphoenolpyruvate/pyruvate domain"/>
    <property type="match status" value="1"/>
</dbReference>
<keyword evidence="9 17" id="KW-0963">Cytoplasm</keyword>
<evidence type="ECO:0000256" key="13">
    <source>
        <dbReference type="ARBA" id="ARBA00022723"/>
    </source>
</evidence>
<feature type="binding site" evidence="19">
    <location>
        <begin position="449"/>
        <end position="450"/>
    </location>
    <ligand>
        <name>phosphoenolpyruvate</name>
        <dbReference type="ChEBI" id="CHEBI:58702"/>
    </ligand>
</feature>
<feature type="active site" description="Tele-phosphohistidine intermediate" evidence="18">
    <location>
        <position position="185"/>
    </location>
</feature>
<reference evidence="24" key="2">
    <citation type="journal article" date="2021" name="PeerJ">
        <title>Extensive microbial diversity within the chicken gut microbiome revealed by metagenomics and culture.</title>
        <authorList>
            <person name="Gilroy R."/>
            <person name="Ravi A."/>
            <person name="Getino M."/>
            <person name="Pursley I."/>
            <person name="Horton D.L."/>
            <person name="Alikhan N.F."/>
            <person name="Baker D."/>
            <person name="Gharbi K."/>
            <person name="Hall N."/>
            <person name="Watson M."/>
            <person name="Adriaenssens E.M."/>
            <person name="Foster-Nyarko E."/>
            <person name="Jarju S."/>
            <person name="Secka A."/>
            <person name="Antonio M."/>
            <person name="Oren A."/>
            <person name="Chaudhuri R.R."/>
            <person name="La Ragione R."/>
            <person name="Hildebrand F."/>
            <person name="Pallen M.J."/>
        </authorList>
    </citation>
    <scope>NUCLEOTIDE SEQUENCE</scope>
    <source>
        <strain evidence="24">ChiBcec16-1751</strain>
    </source>
</reference>
<gene>
    <name evidence="24" type="primary">ptsP</name>
    <name evidence="24" type="ORF">IAA83_09775</name>
</gene>
<evidence type="ECO:0000256" key="10">
    <source>
        <dbReference type="ARBA" id="ARBA00022597"/>
    </source>
</evidence>
<evidence type="ECO:0000256" key="1">
    <source>
        <dbReference type="ARBA" id="ARBA00000683"/>
    </source>
</evidence>
<dbReference type="Gene3D" id="1.10.274.10">
    <property type="entry name" value="PtsI, HPr-binding domain"/>
    <property type="match status" value="1"/>
</dbReference>
<evidence type="ECO:0000256" key="14">
    <source>
        <dbReference type="ARBA" id="ARBA00022777"/>
    </source>
</evidence>
<dbReference type="GO" id="GO:0009401">
    <property type="term" value="P:phosphoenolpyruvate-dependent sugar phosphotransferase system"/>
    <property type="evidence" value="ECO:0007669"/>
    <property type="project" value="UniProtKB-KW"/>
</dbReference>
<feature type="domain" description="Phosphotransferase system enzyme I N-terminal" evidence="23">
    <location>
        <begin position="5"/>
        <end position="124"/>
    </location>
</feature>
<comment type="cofactor">
    <cofactor evidence="2 17 20">
        <name>Mg(2+)</name>
        <dbReference type="ChEBI" id="CHEBI:18420"/>
    </cofactor>
</comment>
<feature type="binding site" evidence="19">
    <location>
        <position position="328"/>
    </location>
    <ligand>
        <name>phosphoenolpyruvate</name>
        <dbReference type="ChEBI" id="CHEBI:58702"/>
    </ligand>
</feature>
<feature type="domain" description="PEP-utilising enzyme C-terminal" evidence="22">
    <location>
        <begin position="249"/>
        <end position="536"/>
    </location>
</feature>
<dbReference type="InterPro" id="IPR008279">
    <property type="entry name" value="PEP-util_enz_mobile_dom"/>
</dbReference>
<dbReference type="InterPro" id="IPR008731">
    <property type="entry name" value="PTS_EIN"/>
</dbReference>
<evidence type="ECO:0000256" key="9">
    <source>
        <dbReference type="ARBA" id="ARBA00022490"/>
    </source>
</evidence>
<accession>A0A9D1JUV2</accession>
<dbReference type="EC" id="2.7.3.9" evidence="6 17"/>
<evidence type="ECO:0000256" key="18">
    <source>
        <dbReference type="PIRSR" id="PIRSR000732-1"/>
    </source>
</evidence>
<dbReference type="InterPro" id="IPR024692">
    <property type="entry name" value="PTS_EI"/>
</dbReference>
<evidence type="ECO:0000256" key="5">
    <source>
        <dbReference type="ARBA" id="ARBA00007837"/>
    </source>
</evidence>
<comment type="similarity">
    <text evidence="5 17">Belongs to the PEP-utilizing enzyme family.</text>
</comment>
<protein>
    <recommendedName>
        <fullName evidence="7 17">Phosphoenolpyruvate-protein phosphotransferase</fullName>
        <ecNumber evidence="6 17">2.7.3.9</ecNumber>
    </recommendedName>
    <alternativeName>
        <fullName evidence="16 17">Phosphotransferase system, enzyme I</fullName>
    </alternativeName>
</protein>
<evidence type="ECO:0000256" key="8">
    <source>
        <dbReference type="ARBA" id="ARBA00022448"/>
    </source>
</evidence>
<dbReference type="EMBL" id="DVJJ01000148">
    <property type="protein sequence ID" value="HIS65634.1"/>
    <property type="molecule type" value="Genomic_DNA"/>
</dbReference>
<dbReference type="InterPro" id="IPR036618">
    <property type="entry name" value="PtsI_HPr-bd_sf"/>
</dbReference>
<keyword evidence="11 17" id="KW-0808">Transferase</keyword>
<keyword evidence="8 17" id="KW-0813">Transport</keyword>
<dbReference type="PRINTS" id="PR01736">
    <property type="entry name" value="PHPHTRNFRASE"/>
</dbReference>
<dbReference type="SUPFAM" id="SSF47831">
    <property type="entry name" value="Enzyme I of the PEP:sugar phosphotransferase system HPr-binding (sub)domain"/>
    <property type="match status" value="1"/>
</dbReference>
<evidence type="ECO:0000259" key="23">
    <source>
        <dbReference type="Pfam" id="PF05524"/>
    </source>
</evidence>
<dbReference type="GO" id="GO:0005737">
    <property type="term" value="C:cytoplasm"/>
    <property type="evidence" value="ECO:0007669"/>
    <property type="project" value="UniProtKB-SubCell"/>
</dbReference>
<dbReference type="SUPFAM" id="SSF52009">
    <property type="entry name" value="Phosphohistidine domain"/>
    <property type="match status" value="1"/>
</dbReference>
<dbReference type="Pfam" id="PF05524">
    <property type="entry name" value="PEP-utilisers_N"/>
    <property type="match status" value="1"/>
</dbReference>
<sequence>MIQGTGLPVFPGVAIGPAFVHETAKLELPTAWGSAAEERQRFTNAKAQAQAQLQTLLEETAARLGQEHAMILDVQIMMLDDLDYVEAIEGRIDGGDSAAHAVQETGEEFAEVFASMDDEYMKARSTDVRDVSRRVVEILCGFSSSMTMDVPGVLLAEDLTPSETVQLPKDKILAFVTRKGSANSHTAILARTMGIPSLVAADVDLSAIHPGDTVIVDGFTGQCYIRPDEATLAEMTAKQTEAQAAKEALEAYRGKETRTAKGRKVKLFTNIGSPDDVELVLKNDGEGVGLLRSEFLYLGRDTYPTEEELYTAYRQVVEGLQGRPVIVRTLDIGADKQADYFQLDAEENPALGLRGVRLCLSRPELFRTQLRAIYRASAHGPVSMMFPMIASLWEVQEVKALCKTIREELTAEGIAIGDVPLGVMIETPAAAVISDTLAHEVDFFSVGTNDLTQYTLAADRQNSALGRYCDPKHPALLWLLQRIADSAHAAGIWCGICGELAADAAMTNTLMTMGYDELSVSPAQVLKIRKAISESEVISQ</sequence>
<keyword evidence="13 17" id="KW-0479">Metal-binding</keyword>
<evidence type="ECO:0000256" key="16">
    <source>
        <dbReference type="ARBA" id="ARBA00033235"/>
    </source>
</evidence>
<keyword evidence="12 17" id="KW-0598">Phosphotransferase system</keyword>
<evidence type="ECO:0000256" key="4">
    <source>
        <dbReference type="ARBA" id="ARBA00004496"/>
    </source>
</evidence>
<evidence type="ECO:0000256" key="19">
    <source>
        <dbReference type="PIRSR" id="PIRSR000732-2"/>
    </source>
</evidence>
<evidence type="ECO:0000256" key="3">
    <source>
        <dbReference type="ARBA" id="ARBA00002728"/>
    </source>
</evidence>
<comment type="catalytic activity">
    <reaction evidence="1 17">
        <text>L-histidyl-[protein] + phosphoenolpyruvate = N(pros)-phospho-L-histidyl-[protein] + pyruvate</text>
        <dbReference type="Rhea" id="RHEA:23880"/>
        <dbReference type="Rhea" id="RHEA-COMP:9745"/>
        <dbReference type="Rhea" id="RHEA-COMP:9746"/>
        <dbReference type="ChEBI" id="CHEBI:15361"/>
        <dbReference type="ChEBI" id="CHEBI:29979"/>
        <dbReference type="ChEBI" id="CHEBI:58702"/>
        <dbReference type="ChEBI" id="CHEBI:64837"/>
        <dbReference type="EC" id="2.7.3.9"/>
    </reaction>
</comment>
<dbReference type="GO" id="GO:0016301">
    <property type="term" value="F:kinase activity"/>
    <property type="evidence" value="ECO:0007669"/>
    <property type="project" value="UniProtKB-KW"/>
</dbReference>
<feature type="binding site" evidence="19">
    <location>
        <position position="292"/>
    </location>
    <ligand>
        <name>phosphoenolpyruvate</name>
        <dbReference type="ChEBI" id="CHEBI:58702"/>
    </ligand>
</feature>
<dbReference type="InterPro" id="IPR023151">
    <property type="entry name" value="PEP_util_CS"/>
</dbReference>
<dbReference type="PANTHER" id="PTHR46244:SF3">
    <property type="entry name" value="PHOSPHOENOLPYRUVATE-PROTEIN PHOSPHOTRANSFERASE"/>
    <property type="match status" value="1"/>
</dbReference>
<name>A0A9D1JUV2_9FIRM</name>
<evidence type="ECO:0000256" key="20">
    <source>
        <dbReference type="PIRSR" id="PIRSR000732-3"/>
    </source>
</evidence>
<comment type="caution">
    <text evidence="24">The sequence shown here is derived from an EMBL/GenBank/DDBJ whole genome shotgun (WGS) entry which is preliminary data.</text>
</comment>
<dbReference type="PANTHER" id="PTHR46244">
    <property type="entry name" value="PHOSPHOENOLPYRUVATE-PROTEIN PHOSPHOTRANSFERASE"/>
    <property type="match status" value="1"/>
</dbReference>
<dbReference type="AlphaFoldDB" id="A0A9D1JUV2"/>
<evidence type="ECO:0000256" key="6">
    <source>
        <dbReference type="ARBA" id="ARBA00012232"/>
    </source>
</evidence>
<comment type="function">
    <text evidence="3 17">General (non sugar-specific) component of the phosphoenolpyruvate-dependent sugar phosphotransferase system (sugar PTS). This major carbohydrate active-transport system catalyzes the phosphorylation of incoming sugar substrates concomitantly with their translocation across the cell membrane. Enzyme I transfers the phosphoryl group from phosphoenolpyruvate (PEP) to the phosphoryl carrier protein (HPr).</text>
</comment>
<dbReference type="Gene3D" id="3.20.20.60">
    <property type="entry name" value="Phosphoenolpyruvate-binding domains"/>
    <property type="match status" value="1"/>
</dbReference>
<evidence type="ECO:0000313" key="25">
    <source>
        <dbReference type="Proteomes" id="UP000886741"/>
    </source>
</evidence>
<feature type="active site" description="Proton donor" evidence="18">
    <location>
        <position position="497"/>
    </location>
</feature>
<dbReference type="GO" id="GO:0046872">
    <property type="term" value="F:metal ion binding"/>
    <property type="evidence" value="ECO:0007669"/>
    <property type="project" value="UniProtKB-KW"/>
</dbReference>
<evidence type="ECO:0000259" key="22">
    <source>
        <dbReference type="Pfam" id="PF02896"/>
    </source>
</evidence>
<reference evidence="24" key="1">
    <citation type="submission" date="2020-10" db="EMBL/GenBank/DDBJ databases">
        <authorList>
            <person name="Gilroy R."/>
        </authorList>
    </citation>
    <scope>NUCLEOTIDE SEQUENCE</scope>
    <source>
        <strain evidence="24">ChiBcec16-1751</strain>
    </source>
</reference>
<dbReference type="PIRSF" id="PIRSF000732">
    <property type="entry name" value="PTS_enzyme_I"/>
    <property type="match status" value="1"/>
</dbReference>
<keyword evidence="15 17" id="KW-0460">Magnesium</keyword>
<dbReference type="InterPro" id="IPR006318">
    <property type="entry name" value="PTS_EI-like"/>
</dbReference>
<evidence type="ECO:0000256" key="15">
    <source>
        <dbReference type="ARBA" id="ARBA00022842"/>
    </source>
</evidence>
<feature type="binding site" evidence="19">
    <location>
        <position position="460"/>
    </location>
    <ligand>
        <name>phosphoenolpyruvate</name>
        <dbReference type="ChEBI" id="CHEBI:58702"/>
    </ligand>
</feature>
<proteinExistence type="inferred from homology"/>
<evidence type="ECO:0000256" key="12">
    <source>
        <dbReference type="ARBA" id="ARBA00022683"/>
    </source>
</evidence>
<dbReference type="InterPro" id="IPR040442">
    <property type="entry name" value="Pyrv_kinase-like_dom_sf"/>
</dbReference>
<dbReference type="InterPro" id="IPR036637">
    <property type="entry name" value="Phosphohistidine_dom_sf"/>
</dbReference>
<dbReference type="InterPro" id="IPR050499">
    <property type="entry name" value="PEP-utilizing_PTS_enzyme"/>
</dbReference>
<evidence type="ECO:0000259" key="21">
    <source>
        <dbReference type="Pfam" id="PF00391"/>
    </source>
</evidence>
<evidence type="ECO:0000256" key="17">
    <source>
        <dbReference type="PIRNR" id="PIRNR000732"/>
    </source>
</evidence>
<feature type="binding site" evidence="20">
    <location>
        <position position="426"/>
    </location>
    <ligand>
        <name>Mg(2+)</name>
        <dbReference type="ChEBI" id="CHEBI:18420"/>
    </ligand>
</feature>
<evidence type="ECO:0000313" key="24">
    <source>
        <dbReference type="EMBL" id="HIS65634.1"/>
    </source>
</evidence>
<dbReference type="InterPro" id="IPR000121">
    <property type="entry name" value="PEP_util_C"/>
</dbReference>
<dbReference type="InterPro" id="IPR015813">
    <property type="entry name" value="Pyrv/PenolPyrv_kinase-like_dom"/>
</dbReference>
<feature type="domain" description="PEP-utilising enzyme mobile" evidence="21">
    <location>
        <begin position="152"/>
        <end position="221"/>
    </location>
</feature>
<dbReference type="Proteomes" id="UP000886741">
    <property type="component" value="Unassembled WGS sequence"/>
</dbReference>
<keyword evidence="14 17" id="KW-0418">Kinase</keyword>
<dbReference type="NCBIfam" id="TIGR01417">
    <property type="entry name" value="PTS_I_fam"/>
    <property type="match status" value="1"/>
</dbReference>
<dbReference type="GO" id="GO:0008965">
    <property type="term" value="F:phosphoenolpyruvate-protein phosphotransferase activity"/>
    <property type="evidence" value="ECO:0007669"/>
    <property type="project" value="UniProtKB-EC"/>
</dbReference>
<feature type="binding site" evidence="20">
    <location>
        <position position="450"/>
    </location>
    <ligand>
        <name>Mg(2+)</name>
        <dbReference type="ChEBI" id="CHEBI:18420"/>
    </ligand>
</feature>